<evidence type="ECO:0000313" key="2">
    <source>
        <dbReference type="EMBL" id="SFC25928.1"/>
    </source>
</evidence>
<dbReference type="InterPro" id="IPR011467">
    <property type="entry name" value="DUF1573"/>
</dbReference>
<protein>
    <recommendedName>
        <fullName evidence="4">DUF1573 domain-containing protein</fullName>
    </recommendedName>
</protein>
<dbReference type="PANTHER" id="PTHR37833">
    <property type="entry name" value="LIPOPROTEIN-RELATED"/>
    <property type="match status" value="1"/>
</dbReference>
<dbReference type="PANTHER" id="PTHR37833:SF1">
    <property type="entry name" value="SIGNAL PEPTIDE PROTEIN"/>
    <property type="match status" value="1"/>
</dbReference>
<evidence type="ECO:0000256" key="1">
    <source>
        <dbReference type="SAM" id="SignalP"/>
    </source>
</evidence>
<accession>A0A1I1HVF1</accession>
<proteinExistence type="predicted"/>
<organism evidence="2 3">
    <name type="scientific">Flexibacter flexilis DSM 6793</name>
    <dbReference type="NCBI Taxonomy" id="927664"/>
    <lineage>
        <taxon>Bacteria</taxon>
        <taxon>Pseudomonadati</taxon>
        <taxon>Bacteroidota</taxon>
        <taxon>Cytophagia</taxon>
        <taxon>Cytophagales</taxon>
        <taxon>Flexibacteraceae</taxon>
        <taxon>Flexibacter</taxon>
    </lineage>
</organism>
<dbReference type="RefSeq" id="WP_091510477.1">
    <property type="nucleotide sequence ID" value="NZ_FOLE01000004.1"/>
</dbReference>
<dbReference type="Proteomes" id="UP000199514">
    <property type="component" value="Unassembled WGS sequence"/>
</dbReference>
<keyword evidence="1" id="KW-0732">Signal</keyword>
<dbReference type="Gene3D" id="2.60.40.10">
    <property type="entry name" value="Immunoglobulins"/>
    <property type="match status" value="1"/>
</dbReference>
<dbReference type="OrthoDB" id="826619at2"/>
<feature type="signal peptide" evidence="1">
    <location>
        <begin position="1"/>
        <end position="22"/>
    </location>
</feature>
<feature type="chain" id="PRO_5011686844" description="DUF1573 domain-containing protein" evidence="1">
    <location>
        <begin position="23"/>
        <end position="155"/>
    </location>
</feature>
<dbReference type="InterPro" id="IPR013783">
    <property type="entry name" value="Ig-like_fold"/>
</dbReference>
<name>A0A1I1HVF1_9BACT</name>
<dbReference type="EMBL" id="FOLE01000004">
    <property type="protein sequence ID" value="SFC25928.1"/>
    <property type="molecule type" value="Genomic_DNA"/>
</dbReference>
<reference evidence="2 3" key="1">
    <citation type="submission" date="2016-10" db="EMBL/GenBank/DDBJ databases">
        <authorList>
            <person name="de Groot N.N."/>
        </authorList>
    </citation>
    <scope>NUCLEOTIDE SEQUENCE [LARGE SCALE GENOMIC DNA]</scope>
    <source>
        <strain evidence="2 3">DSM 6793</strain>
    </source>
</reference>
<keyword evidence="3" id="KW-1185">Reference proteome</keyword>
<gene>
    <name evidence="2" type="ORF">SAMN05421780_10447</name>
</gene>
<dbReference type="STRING" id="927664.SAMN05421780_10447"/>
<dbReference type="AlphaFoldDB" id="A0A1I1HVF1"/>
<evidence type="ECO:0008006" key="4">
    <source>
        <dbReference type="Google" id="ProtNLM"/>
    </source>
</evidence>
<sequence>MKKSLLLLALALGVSVSTYAQKAPKKGKKEVKKEVAAAPAVQGPSFEWEATNFDFGKIEQGKPQSHVFNFKNNGSEPIVITNAQASCGCTTPEWTKEPIAPGKSGFIKATYNAGSVGAFNKTVTVTANVPNSPVILTIKGEVLTKPAAPLAEPAK</sequence>
<evidence type="ECO:0000313" key="3">
    <source>
        <dbReference type="Proteomes" id="UP000199514"/>
    </source>
</evidence>
<dbReference type="Pfam" id="PF07610">
    <property type="entry name" value="DUF1573"/>
    <property type="match status" value="1"/>
</dbReference>